<dbReference type="EMBL" id="JAWDGP010004932">
    <property type="protein sequence ID" value="KAK3760923.1"/>
    <property type="molecule type" value="Genomic_DNA"/>
</dbReference>
<dbReference type="Proteomes" id="UP001283361">
    <property type="component" value="Unassembled WGS sequence"/>
</dbReference>
<accession>A0AAE0Z170</accession>
<dbReference type="GO" id="GO:0004190">
    <property type="term" value="F:aspartic-type endopeptidase activity"/>
    <property type="evidence" value="ECO:0007669"/>
    <property type="project" value="InterPro"/>
</dbReference>
<sequence length="464" mass="52243">MEEAKKRRASAKAWRTRVSGSLDQITNKTDVTEVEIQHSINDFEMKLKNVHEVESYLGVEERKSDTAQKSEFTDRRTIPLLKAKDKLMSMNKATARSIPTSDQQPFWDKFIAVIDQSDLPVVKNFTYLQSLLQRKATADIAGLSLTTENYTTAKSILEKRFGRKERIVFGHIQQLLKMQPISTNRSSNLWRLHDEIQANVGSLENIEVDGTTYGVVLTPLVLRQLPTHIRLEWARVGEGQEGNLTFHDEIQTNVRSLENLEVDGTTYGVVLTPLVLRQLPTHIRLEWARVGEGQEGKLTFHETRSETERSQTFDPMPDPSTSGGTRHPRVPESKKHDQKAGAGMTAACLSRGSTSTKNNRAICVFCKRGHFSDQCPEIKDMNLDQRKEKIYKRENSVLHSSVGHDNDTNHIGVSYANSKTLKNVVQVLKTKINGVGVNVMFDSGADRSFVTKPCADKLGLRNMG</sequence>
<dbReference type="Pfam" id="PF03564">
    <property type="entry name" value="DUF1759"/>
    <property type="match status" value="1"/>
</dbReference>
<feature type="compositionally biased region" description="Basic and acidic residues" evidence="1">
    <location>
        <begin position="329"/>
        <end position="339"/>
    </location>
</feature>
<reference evidence="2" key="1">
    <citation type="journal article" date="2023" name="G3 (Bethesda)">
        <title>A reference genome for the long-term kleptoplast-retaining sea slug Elysia crispata morphotype clarki.</title>
        <authorList>
            <person name="Eastman K.E."/>
            <person name="Pendleton A.L."/>
            <person name="Shaikh M.A."/>
            <person name="Suttiyut T."/>
            <person name="Ogas R."/>
            <person name="Tomko P."/>
            <person name="Gavelis G."/>
            <person name="Widhalm J.R."/>
            <person name="Wisecaver J.H."/>
        </authorList>
    </citation>
    <scope>NUCLEOTIDE SEQUENCE</scope>
    <source>
        <strain evidence="2">ECLA1</strain>
    </source>
</reference>
<comment type="caution">
    <text evidence="2">The sequence shown here is derived from an EMBL/GenBank/DDBJ whole genome shotgun (WGS) entry which is preliminary data.</text>
</comment>
<evidence type="ECO:0000256" key="1">
    <source>
        <dbReference type="SAM" id="MobiDB-lite"/>
    </source>
</evidence>
<dbReference type="Gene3D" id="2.40.70.10">
    <property type="entry name" value="Acid Proteases"/>
    <property type="match status" value="1"/>
</dbReference>
<dbReference type="GO" id="GO:0006508">
    <property type="term" value="P:proteolysis"/>
    <property type="evidence" value="ECO:0007669"/>
    <property type="project" value="InterPro"/>
</dbReference>
<dbReference type="PANTHER" id="PTHR47331">
    <property type="entry name" value="PHD-TYPE DOMAIN-CONTAINING PROTEIN"/>
    <property type="match status" value="1"/>
</dbReference>
<dbReference type="AlphaFoldDB" id="A0AAE0Z170"/>
<protein>
    <recommendedName>
        <fullName evidence="4">Peptidase A2 domain-containing protein</fullName>
    </recommendedName>
</protein>
<dbReference type="PANTHER" id="PTHR47331:SF4">
    <property type="entry name" value="PEPTIDASE S1 DOMAIN-CONTAINING PROTEIN"/>
    <property type="match status" value="1"/>
</dbReference>
<evidence type="ECO:0000313" key="3">
    <source>
        <dbReference type="Proteomes" id="UP001283361"/>
    </source>
</evidence>
<feature type="region of interest" description="Disordered" evidence="1">
    <location>
        <begin position="296"/>
        <end position="352"/>
    </location>
</feature>
<evidence type="ECO:0008006" key="4">
    <source>
        <dbReference type="Google" id="ProtNLM"/>
    </source>
</evidence>
<dbReference type="InterPro" id="IPR021109">
    <property type="entry name" value="Peptidase_aspartic_dom_sf"/>
</dbReference>
<feature type="compositionally biased region" description="Basic and acidic residues" evidence="1">
    <location>
        <begin position="296"/>
        <end position="311"/>
    </location>
</feature>
<keyword evidence="3" id="KW-1185">Reference proteome</keyword>
<name>A0AAE0Z170_9GAST</name>
<evidence type="ECO:0000313" key="2">
    <source>
        <dbReference type="EMBL" id="KAK3760923.1"/>
    </source>
</evidence>
<dbReference type="InterPro" id="IPR001969">
    <property type="entry name" value="Aspartic_peptidase_AS"/>
</dbReference>
<organism evidence="2 3">
    <name type="scientific">Elysia crispata</name>
    <name type="common">lettuce slug</name>
    <dbReference type="NCBI Taxonomy" id="231223"/>
    <lineage>
        <taxon>Eukaryota</taxon>
        <taxon>Metazoa</taxon>
        <taxon>Spiralia</taxon>
        <taxon>Lophotrochozoa</taxon>
        <taxon>Mollusca</taxon>
        <taxon>Gastropoda</taxon>
        <taxon>Heterobranchia</taxon>
        <taxon>Euthyneura</taxon>
        <taxon>Panpulmonata</taxon>
        <taxon>Sacoglossa</taxon>
        <taxon>Placobranchoidea</taxon>
        <taxon>Plakobranchidae</taxon>
        <taxon>Elysia</taxon>
    </lineage>
</organism>
<dbReference type="InterPro" id="IPR005312">
    <property type="entry name" value="DUF1759"/>
</dbReference>
<dbReference type="PROSITE" id="PS00141">
    <property type="entry name" value="ASP_PROTEASE"/>
    <property type="match status" value="1"/>
</dbReference>
<proteinExistence type="predicted"/>
<gene>
    <name evidence="2" type="ORF">RRG08_042138</name>
</gene>